<gene>
    <name evidence="1" type="primary">gldD</name>
    <name evidence="1" type="ORF">FRY74_04270</name>
</gene>
<organism evidence="1 2">
    <name type="scientific">Vicingus serpentipes</name>
    <dbReference type="NCBI Taxonomy" id="1926625"/>
    <lineage>
        <taxon>Bacteria</taxon>
        <taxon>Pseudomonadati</taxon>
        <taxon>Bacteroidota</taxon>
        <taxon>Flavobacteriia</taxon>
        <taxon>Flavobacteriales</taxon>
        <taxon>Vicingaceae</taxon>
        <taxon>Vicingus</taxon>
    </lineage>
</organism>
<dbReference type="RefSeq" id="WP_147098974.1">
    <property type="nucleotide sequence ID" value="NZ_VOOS01000002.1"/>
</dbReference>
<dbReference type="PROSITE" id="PS51257">
    <property type="entry name" value="PROKAR_LIPOPROTEIN"/>
    <property type="match status" value="1"/>
</dbReference>
<dbReference type="OrthoDB" id="679501at2"/>
<evidence type="ECO:0000313" key="1">
    <source>
        <dbReference type="EMBL" id="TXB65789.1"/>
    </source>
</evidence>
<sequence>MNRELTLKTIGFFLISSLLLTSCDEENYTPKPKGYFRIDLPEKNYHKIEKDCPFIFEVPDYANIEQDPRNPNNKCWFNINFTSLNASIYLSYKPVNNDLNIFLEDSRTLAFKHTVKAIDIQQKTINNPDKNMFGLIYDIKGDAASEYQFHLTDSTNHFLRGSLYFNNAPNQDSIQPVLNFIKQDIEHLFETFEWKN</sequence>
<keyword evidence="1" id="KW-0449">Lipoprotein</keyword>
<proteinExistence type="predicted"/>
<reference evidence="1 2" key="1">
    <citation type="submission" date="2019-08" db="EMBL/GenBank/DDBJ databases">
        <title>Genome of Vicingus serpentipes NCIMB 15042.</title>
        <authorList>
            <person name="Bowman J.P."/>
        </authorList>
    </citation>
    <scope>NUCLEOTIDE SEQUENCE [LARGE SCALE GENOMIC DNA]</scope>
    <source>
        <strain evidence="1 2">NCIMB 15042</strain>
    </source>
</reference>
<keyword evidence="2" id="KW-1185">Reference proteome</keyword>
<dbReference type="EMBL" id="VOOS01000002">
    <property type="protein sequence ID" value="TXB65789.1"/>
    <property type="molecule type" value="Genomic_DNA"/>
</dbReference>
<dbReference type="Pfam" id="PF25593">
    <property type="entry name" value="GldD_lipo"/>
    <property type="match status" value="1"/>
</dbReference>
<evidence type="ECO:0000313" key="2">
    <source>
        <dbReference type="Proteomes" id="UP000321721"/>
    </source>
</evidence>
<dbReference type="NCBIfam" id="TIGR03512">
    <property type="entry name" value="GldD_lipo"/>
    <property type="match status" value="1"/>
</dbReference>
<dbReference type="AlphaFoldDB" id="A0A5C6RV72"/>
<name>A0A5C6RV72_9FLAO</name>
<dbReference type="Proteomes" id="UP000321721">
    <property type="component" value="Unassembled WGS sequence"/>
</dbReference>
<comment type="caution">
    <text evidence="1">The sequence shown here is derived from an EMBL/GenBank/DDBJ whole genome shotgun (WGS) entry which is preliminary data.</text>
</comment>
<protein>
    <submittedName>
        <fullName evidence="1">Gliding motility lipoprotein GldD</fullName>
    </submittedName>
</protein>
<accession>A0A5C6RV72</accession>
<dbReference type="InterPro" id="IPR019850">
    <property type="entry name" value="GldD-like"/>
</dbReference>